<evidence type="ECO:0000313" key="3">
    <source>
        <dbReference type="Proteomes" id="UP000248745"/>
    </source>
</evidence>
<dbReference type="InterPro" id="IPR050377">
    <property type="entry name" value="Radical_SAM_PqqE_MftC-like"/>
</dbReference>
<gene>
    <name evidence="2" type="primary">gwsS</name>
    <name evidence="2" type="ORF">DN068_05670</name>
</gene>
<dbReference type="Proteomes" id="UP000248745">
    <property type="component" value="Unassembled WGS sequence"/>
</dbReference>
<dbReference type="NCBIfam" id="TIGR04085">
    <property type="entry name" value="rSAM_more_4Fe4S"/>
    <property type="match status" value="1"/>
</dbReference>
<comment type="caution">
    <text evidence="2">The sequence shown here is derived from an EMBL/GenBank/DDBJ whole genome shotgun (WGS) entry which is preliminary data.</text>
</comment>
<dbReference type="NCBIfam" id="TIGR04193">
    <property type="entry name" value="SPASM_w_grasp"/>
    <property type="match status" value="1"/>
</dbReference>
<accession>A0A2W2AEW4</accession>
<dbReference type="InterPro" id="IPR058240">
    <property type="entry name" value="rSAM_sf"/>
</dbReference>
<dbReference type="InterPro" id="IPR026497">
    <property type="entry name" value="GRASP-with-SPASM"/>
</dbReference>
<name>A0A2W2AEW4_9BACT</name>
<proteinExistence type="predicted"/>
<dbReference type="OrthoDB" id="1073749at2"/>
<dbReference type="PANTHER" id="PTHR11228">
    <property type="entry name" value="RADICAL SAM DOMAIN PROTEIN"/>
    <property type="match status" value="1"/>
</dbReference>
<dbReference type="PANTHER" id="PTHR11228:SF7">
    <property type="entry name" value="PQQA PEPTIDE CYCLASE"/>
    <property type="match status" value="1"/>
</dbReference>
<dbReference type="AlphaFoldDB" id="A0A2W2AEW4"/>
<dbReference type="EMBL" id="QKTW01000009">
    <property type="protein sequence ID" value="PZF73831.1"/>
    <property type="molecule type" value="Genomic_DNA"/>
</dbReference>
<dbReference type="SUPFAM" id="SSF102114">
    <property type="entry name" value="Radical SAM enzymes"/>
    <property type="match status" value="1"/>
</dbReference>
<feature type="domain" description="4Fe4S-binding SPASM" evidence="1">
    <location>
        <begin position="244"/>
        <end position="301"/>
    </location>
</feature>
<dbReference type="Gene3D" id="3.20.20.70">
    <property type="entry name" value="Aldolase class I"/>
    <property type="match status" value="1"/>
</dbReference>
<protein>
    <submittedName>
        <fullName evidence="2">Grasp-with-spasm system SPASM domain peptide maturase</fullName>
    </submittedName>
</protein>
<keyword evidence="3" id="KW-1185">Reference proteome</keyword>
<evidence type="ECO:0000259" key="1">
    <source>
        <dbReference type="Pfam" id="PF13186"/>
    </source>
</evidence>
<evidence type="ECO:0000313" key="2">
    <source>
        <dbReference type="EMBL" id="PZF73831.1"/>
    </source>
</evidence>
<reference evidence="2 3" key="1">
    <citation type="submission" date="2018-06" db="EMBL/GenBank/DDBJ databases">
        <title>Mucibacter soli gen. nov., sp. nov., a new member of the family Chitinophagaceae producing mucin.</title>
        <authorList>
            <person name="Kim M.-K."/>
            <person name="Park S."/>
            <person name="Kim T.-S."/>
            <person name="Joung Y."/>
            <person name="Han J.-H."/>
            <person name="Kim S.B."/>
        </authorList>
    </citation>
    <scope>NUCLEOTIDE SEQUENCE [LARGE SCALE GENOMIC DNA]</scope>
    <source>
        <strain evidence="2 3">R1-15</strain>
    </source>
</reference>
<dbReference type="Pfam" id="PF13186">
    <property type="entry name" value="SPASM"/>
    <property type="match status" value="1"/>
</dbReference>
<dbReference type="InterPro" id="IPR023885">
    <property type="entry name" value="4Fe4S-binding_SPASM_dom"/>
</dbReference>
<dbReference type="RefSeq" id="WP_110997928.1">
    <property type="nucleotide sequence ID" value="NZ_QKTW01000009.1"/>
</dbReference>
<dbReference type="InterPro" id="IPR013785">
    <property type="entry name" value="Aldolase_TIM"/>
</dbReference>
<sequence length="359" mass="41599">MTKSLKLFANCIPVRGNQRGIICDLQRNEWHLVPSSLIDLFDTRGVMRTDTSEFDDESQEALEYYRSFLLEKELAFYCDAAEIELYPGLSMRWDFPSVISNCILDFDGNNELALSVIVQQLSDLNCHYIQMRFFVEIDFEKLINLIAVVNLSTIKAIDFVLKENATTGFYDRLENIVQQNRKIRSVVIHDAIDNRFVAQASNAFGSIVSVRESINELHCGIIHHSYFSMNVETFTESQHHNTCLNRKISIDAEGNIKNCPSMSESFGNIQDTTLKEAVEKPGFKKYWDITKDQITVCKDCEFRHICTDCRAYLENPEDDYSKPLKCGYNPYTCEWEEWSTHPLKQKAIEYYGMQELVRK</sequence>
<organism evidence="2 3">
    <name type="scientific">Taibaiella soli</name>
    <dbReference type="NCBI Taxonomy" id="1649169"/>
    <lineage>
        <taxon>Bacteria</taxon>
        <taxon>Pseudomonadati</taxon>
        <taxon>Bacteroidota</taxon>
        <taxon>Chitinophagia</taxon>
        <taxon>Chitinophagales</taxon>
        <taxon>Chitinophagaceae</taxon>
        <taxon>Taibaiella</taxon>
    </lineage>
</organism>